<dbReference type="FunFam" id="2.70.98.10:FF:000020">
    <property type="entry name" value="Rhamnogalacturonate lyase A"/>
    <property type="match status" value="1"/>
</dbReference>
<dbReference type="InterPro" id="IPR014718">
    <property type="entry name" value="GH-type_carb-bd"/>
</dbReference>
<comment type="similarity">
    <text evidence="3 11">Belongs to the polysaccharide lyase 4 family.</text>
</comment>
<keyword evidence="6 12" id="KW-1015">Disulfide bond</keyword>
<dbReference type="GO" id="GO:0005576">
    <property type="term" value="C:extracellular region"/>
    <property type="evidence" value="ECO:0007669"/>
    <property type="project" value="UniProtKB-SubCell"/>
</dbReference>
<dbReference type="InterPro" id="IPR008979">
    <property type="entry name" value="Galactose-bd-like_sf"/>
</dbReference>
<evidence type="ECO:0000256" key="12">
    <source>
        <dbReference type="PIRSR" id="PIRSR011794-1"/>
    </source>
</evidence>
<dbReference type="Pfam" id="PF09284">
    <property type="entry name" value="RhgB_N"/>
    <property type="match status" value="1"/>
</dbReference>
<feature type="disulfide bond" evidence="12">
    <location>
        <begin position="183"/>
        <end position="192"/>
    </location>
</feature>
<evidence type="ECO:0000256" key="6">
    <source>
        <dbReference type="ARBA" id="ARBA00023157"/>
    </source>
</evidence>
<keyword evidence="8 11" id="KW-0119">Carbohydrate metabolism</keyword>
<protein>
    <recommendedName>
        <fullName evidence="11">Rhamnogalacturonate lyase</fullName>
        <ecNumber evidence="11">4.2.2.23</ecNumber>
    </recommendedName>
</protein>
<evidence type="ECO:0000259" key="13">
    <source>
        <dbReference type="Pfam" id="PF09284"/>
    </source>
</evidence>
<dbReference type="InterPro" id="IPR015364">
    <property type="entry name" value="RhgB_N"/>
</dbReference>
<evidence type="ECO:0000256" key="2">
    <source>
        <dbReference type="ARBA" id="ARBA00004613"/>
    </source>
</evidence>
<proteinExistence type="inferred from homology"/>
<keyword evidence="17" id="KW-1185">Reference proteome</keyword>
<dbReference type="Gene3D" id="2.70.98.10">
    <property type="match status" value="1"/>
</dbReference>
<name>A0A5N6ZBP7_9EURO</name>
<evidence type="ECO:0000313" key="16">
    <source>
        <dbReference type="EMBL" id="KAE8355087.1"/>
    </source>
</evidence>
<comment type="catalytic activity">
    <reaction evidence="1 11">
        <text>Endotype eliminative cleavage of L-alpha-rhamnopyranosyl-(1-&gt;4)-alpha-D-galactopyranosyluronic acid bonds of rhamnogalacturonan I domains in ramified hairy regions of pectin leaving L-rhamnopyranose at the reducing end and 4-deoxy-4,5-unsaturated D-galactopyranosyluronic acid at the non-reducing end.</text>
        <dbReference type="EC" id="4.2.2.23"/>
    </reaction>
</comment>
<keyword evidence="4 11" id="KW-0964">Secreted</keyword>
<sequence>MLSRALLYSSFLWARVAYAAFGITTTENSYIIDAGSLNPLTFTVSRSSCDITSIRFYGSELQYPSMGSHIGSGLGSATVSATQNGDYITVTCDTDTLTHYFVVRNGDATIHMATHITQEPAIGELRFIARLNPNLLPNEEPFGHASTTAGGSAIEGSDVFLINGETRSKFYSSQRFIDDQIHCISGNDHRVCMILNQYESSSGGPFFRDINTNNGGGFNALYWYMNSGHVQTEDRRMGLHGPYSMTFSRSGTPSTRLDTSFFANLNIKGYVPANGRGTVSGTASGADSRFRWVVHWHNDEAQYWAYTAPNGGFTSPAMKPGTYTMVYYQGEYNVAETSVTVTAGSATRQDISGSVTTGNTIFKIGEWDGTPTGFRNADNQLRMHPSDSRMAPWGPLTYTVGSSALTDFPMAIFKGINDPVTIKFTATSSQTGAATLRIGTTLSFAGGRPQTTVNNYNARPPSAPTSLNSRGITRGAYRGFGEVYDVSIPAGTIVEGENTITISVISGSSGANFLTPNFIFDCVELFQ</sequence>
<gene>
    <name evidence="16" type="ORF">BDV28DRAFT_163591</name>
</gene>
<dbReference type="EC" id="4.2.2.23" evidence="11"/>
<dbReference type="GO" id="GO:0102210">
    <property type="term" value="F:rhamnogalacturonan endolyase activity"/>
    <property type="evidence" value="ECO:0007669"/>
    <property type="project" value="UniProtKB-UniRule"/>
</dbReference>
<dbReference type="InterPro" id="IPR029413">
    <property type="entry name" value="RG-lyase_II"/>
</dbReference>
<dbReference type="Pfam" id="PF14683">
    <property type="entry name" value="CBM-like"/>
    <property type="match status" value="1"/>
</dbReference>
<dbReference type="Gene3D" id="2.60.120.260">
    <property type="entry name" value="Galactose-binding domain-like"/>
    <property type="match status" value="1"/>
</dbReference>
<keyword evidence="10 11" id="KW-0624">Polysaccharide degradation</keyword>
<dbReference type="CDD" id="cd10317">
    <property type="entry name" value="RGL4_C"/>
    <property type="match status" value="1"/>
</dbReference>
<feature type="domain" description="Rhamnogalacturonan lyase" evidence="14">
    <location>
        <begin position="360"/>
        <end position="525"/>
    </location>
</feature>
<keyword evidence="7 11" id="KW-0456">Lyase</keyword>
<comment type="subcellular location">
    <subcellularLocation>
        <location evidence="2 11">Secreted</location>
    </subcellularLocation>
</comment>
<dbReference type="SUPFAM" id="SSF49785">
    <property type="entry name" value="Galactose-binding domain-like"/>
    <property type="match status" value="1"/>
</dbReference>
<organism evidence="16 17">
    <name type="scientific">Aspergillus coremiiformis</name>
    <dbReference type="NCBI Taxonomy" id="138285"/>
    <lineage>
        <taxon>Eukaryota</taxon>
        <taxon>Fungi</taxon>
        <taxon>Dikarya</taxon>
        <taxon>Ascomycota</taxon>
        <taxon>Pezizomycotina</taxon>
        <taxon>Eurotiomycetes</taxon>
        <taxon>Eurotiomycetidae</taxon>
        <taxon>Eurotiales</taxon>
        <taxon>Aspergillaceae</taxon>
        <taxon>Aspergillus</taxon>
        <taxon>Aspergillus subgen. Circumdati</taxon>
    </lineage>
</organism>
<evidence type="ECO:0000256" key="3">
    <source>
        <dbReference type="ARBA" id="ARBA00010418"/>
    </source>
</evidence>
<dbReference type="CDD" id="cd10320">
    <property type="entry name" value="RGL4_N"/>
    <property type="match status" value="1"/>
</dbReference>
<dbReference type="GO" id="GO:0030246">
    <property type="term" value="F:carbohydrate binding"/>
    <property type="evidence" value="ECO:0007669"/>
    <property type="project" value="UniProtKB-UniRule"/>
</dbReference>
<dbReference type="Pfam" id="PF14686">
    <property type="entry name" value="fn3_3"/>
    <property type="match status" value="1"/>
</dbReference>
<evidence type="ECO:0000259" key="14">
    <source>
        <dbReference type="Pfam" id="PF14683"/>
    </source>
</evidence>
<dbReference type="InterPro" id="IPR029411">
    <property type="entry name" value="RG-lyase_III"/>
</dbReference>
<evidence type="ECO:0000256" key="11">
    <source>
        <dbReference type="PIRNR" id="PIRNR011794"/>
    </source>
</evidence>
<keyword evidence="5 11" id="KW-0732">Signal</keyword>
<accession>A0A5N6ZBP7</accession>
<feature type="signal peptide" evidence="11">
    <location>
        <begin position="1"/>
        <end position="19"/>
    </location>
</feature>
<keyword evidence="9 11" id="KW-0961">Cell wall biogenesis/degradation</keyword>
<dbReference type="InterPro" id="IPR011013">
    <property type="entry name" value="Gal_mutarotase_sf_dom"/>
</dbReference>
<evidence type="ECO:0000256" key="7">
    <source>
        <dbReference type="ARBA" id="ARBA00023239"/>
    </source>
</evidence>
<feature type="domain" description="Rhamnogalacturonan lyase" evidence="15">
    <location>
        <begin position="275"/>
        <end position="348"/>
    </location>
</feature>
<reference evidence="17" key="1">
    <citation type="submission" date="2019-04" db="EMBL/GenBank/DDBJ databases">
        <title>Friends and foes A comparative genomics studyof 23 Aspergillus species from section Flavi.</title>
        <authorList>
            <consortium name="DOE Joint Genome Institute"/>
            <person name="Kjaerbolling I."/>
            <person name="Vesth T."/>
            <person name="Frisvad J.C."/>
            <person name="Nybo J.L."/>
            <person name="Theobald S."/>
            <person name="Kildgaard S."/>
            <person name="Isbrandt T."/>
            <person name="Kuo A."/>
            <person name="Sato A."/>
            <person name="Lyhne E.K."/>
            <person name="Kogle M.E."/>
            <person name="Wiebenga A."/>
            <person name="Kun R.S."/>
            <person name="Lubbers R.J."/>
            <person name="Makela M.R."/>
            <person name="Barry K."/>
            <person name="Chovatia M."/>
            <person name="Clum A."/>
            <person name="Daum C."/>
            <person name="Haridas S."/>
            <person name="He G."/>
            <person name="LaButti K."/>
            <person name="Lipzen A."/>
            <person name="Mondo S."/>
            <person name="Riley R."/>
            <person name="Salamov A."/>
            <person name="Simmons B.A."/>
            <person name="Magnuson J.K."/>
            <person name="Henrissat B."/>
            <person name="Mortensen U.H."/>
            <person name="Larsen T.O."/>
            <person name="Devries R.P."/>
            <person name="Grigoriev I.V."/>
            <person name="Machida M."/>
            <person name="Baker S.E."/>
            <person name="Andersen M.R."/>
        </authorList>
    </citation>
    <scope>NUCLEOTIDE SEQUENCE [LARGE SCALE GENOMIC DNA]</scope>
    <source>
        <strain evidence="17">CBS 553.77</strain>
    </source>
</reference>
<dbReference type="FunFam" id="2.60.120.260:FF:000102">
    <property type="entry name" value="Rhamnogalacturonate lyase A"/>
    <property type="match status" value="1"/>
</dbReference>
<evidence type="ECO:0000256" key="9">
    <source>
        <dbReference type="ARBA" id="ARBA00023316"/>
    </source>
</evidence>
<dbReference type="Proteomes" id="UP000327118">
    <property type="component" value="Unassembled WGS sequence"/>
</dbReference>
<dbReference type="FunFam" id="2.60.40.1120:FF:000017">
    <property type="entry name" value="Rhamnogalacturonate lyase A"/>
    <property type="match status" value="1"/>
</dbReference>
<dbReference type="PIRSF" id="PIRSF011794">
    <property type="entry name" value="Rhamnogalacturonase_B"/>
    <property type="match status" value="1"/>
</dbReference>
<dbReference type="Gene3D" id="2.60.40.1120">
    <property type="entry name" value="Carboxypeptidase-like, regulatory domain"/>
    <property type="match status" value="1"/>
</dbReference>
<feature type="disulfide bond" evidence="12">
    <location>
        <begin position="49"/>
        <end position="92"/>
    </location>
</feature>
<evidence type="ECO:0000313" key="17">
    <source>
        <dbReference type="Proteomes" id="UP000327118"/>
    </source>
</evidence>
<dbReference type="PANTHER" id="PTHR36574">
    <property type="entry name" value="RHAMNOGALACTURONATE LYASE-RELATED"/>
    <property type="match status" value="1"/>
</dbReference>
<evidence type="ECO:0000259" key="15">
    <source>
        <dbReference type="Pfam" id="PF14686"/>
    </source>
</evidence>
<evidence type="ECO:0000256" key="1">
    <source>
        <dbReference type="ARBA" id="ARBA00001324"/>
    </source>
</evidence>
<feature type="chain" id="PRO_5025102486" description="Rhamnogalacturonate lyase" evidence="11">
    <location>
        <begin position="20"/>
        <end position="527"/>
    </location>
</feature>
<evidence type="ECO:0000256" key="8">
    <source>
        <dbReference type="ARBA" id="ARBA00023277"/>
    </source>
</evidence>
<dbReference type="CDD" id="cd10316">
    <property type="entry name" value="RGL4_M"/>
    <property type="match status" value="1"/>
</dbReference>
<feature type="domain" description="Rhamnogalacturonase B N-terminal" evidence="13">
    <location>
        <begin position="21"/>
        <end position="269"/>
    </location>
</feature>
<dbReference type="GO" id="GO:0071555">
    <property type="term" value="P:cell wall organization"/>
    <property type="evidence" value="ECO:0007669"/>
    <property type="project" value="UniProtKB-UniRule"/>
</dbReference>
<evidence type="ECO:0000256" key="5">
    <source>
        <dbReference type="ARBA" id="ARBA00022729"/>
    </source>
</evidence>
<dbReference type="InterPro" id="IPR013784">
    <property type="entry name" value="Carb-bd-like_fold"/>
</dbReference>
<dbReference type="PANTHER" id="PTHR36574:SF1">
    <property type="entry name" value="RHAMNOGALACTURONATE LYASE-RELATED"/>
    <property type="match status" value="1"/>
</dbReference>
<dbReference type="SUPFAM" id="SSF49452">
    <property type="entry name" value="Starch-binding domain-like"/>
    <property type="match status" value="1"/>
</dbReference>
<evidence type="ECO:0000256" key="4">
    <source>
        <dbReference type="ARBA" id="ARBA00022525"/>
    </source>
</evidence>
<dbReference type="GO" id="GO:0045490">
    <property type="term" value="P:pectin catabolic process"/>
    <property type="evidence" value="ECO:0007669"/>
    <property type="project" value="TreeGrafter"/>
</dbReference>
<dbReference type="EMBL" id="ML739059">
    <property type="protein sequence ID" value="KAE8355087.1"/>
    <property type="molecule type" value="Genomic_DNA"/>
</dbReference>
<dbReference type="AlphaFoldDB" id="A0A5N6ZBP7"/>
<dbReference type="InterPro" id="IPR016590">
    <property type="entry name" value="Rhamnogalacturonase_B"/>
</dbReference>
<dbReference type="SUPFAM" id="SSF74650">
    <property type="entry name" value="Galactose mutarotase-like"/>
    <property type="match status" value="1"/>
</dbReference>
<evidence type="ECO:0000256" key="10">
    <source>
        <dbReference type="ARBA" id="ARBA00023326"/>
    </source>
</evidence>
<dbReference type="OrthoDB" id="114708at2759"/>